<dbReference type="Proteomes" id="UP000018291">
    <property type="component" value="Unassembled WGS sequence"/>
</dbReference>
<keyword evidence="4" id="KW-1185">Reference proteome</keyword>
<proteinExistence type="predicted"/>
<comment type="caution">
    <text evidence="3">The sequence shown here is derived from an EMBL/GenBank/DDBJ whole genome shotgun (WGS) entry which is preliminary data.</text>
</comment>
<organism evidence="3 4">
    <name type="scientific">Candidatus Neomicrothrix parvicella RN1</name>
    <dbReference type="NCBI Taxonomy" id="1229780"/>
    <lineage>
        <taxon>Bacteria</taxon>
        <taxon>Bacillati</taxon>
        <taxon>Actinomycetota</taxon>
        <taxon>Acidimicrobiia</taxon>
        <taxon>Acidimicrobiales</taxon>
        <taxon>Microthrixaceae</taxon>
        <taxon>Candidatus Neomicrothrix</taxon>
    </lineage>
</organism>
<evidence type="ECO:0000313" key="4">
    <source>
        <dbReference type="Proteomes" id="UP000018291"/>
    </source>
</evidence>
<keyword evidence="2" id="KW-1133">Transmembrane helix</keyword>
<keyword evidence="2" id="KW-0472">Membrane</keyword>
<evidence type="ECO:0000256" key="1">
    <source>
        <dbReference type="SAM" id="MobiDB-lite"/>
    </source>
</evidence>
<dbReference type="STRING" id="1229780.BN381_150051"/>
<dbReference type="AlphaFoldDB" id="R4YXI5"/>
<dbReference type="EMBL" id="CANL01000007">
    <property type="protein sequence ID" value="CCM62938.1"/>
    <property type="molecule type" value="Genomic_DNA"/>
</dbReference>
<gene>
    <name evidence="3" type="ORF">BN381_150051</name>
</gene>
<dbReference type="HOGENOM" id="CLU_2750255_0_0_11"/>
<dbReference type="RefSeq" id="WP_012224841.1">
    <property type="nucleotide sequence ID" value="NZ_HG422565.1"/>
</dbReference>
<reference evidence="3 4" key="1">
    <citation type="journal article" date="2013" name="ISME J.">
        <title>Metabolic model for the filamentous 'Candidatus Microthrix parvicella' based on genomic and metagenomic analyses.</title>
        <authorList>
            <person name="Jon McIlroy S."/>
            <person name="Kristiansen R."/>
            <person name="Albertsen M."/>
            <person name="Michael Karst S."/>
            <person name="Rossetti S."/>
            <person name="Lund Nielsen J."/>
            <person name="Tandoi V."/>
            <person name="James Seviour R."/>
            <person name="Nielsen P.H."/>
        </authorList>
    </citation>
    <scope>NUCLEOTIDE SEQUENCE [LARGE SCALE GENOMIC DNA]</scope>
    <source>
        <strain evidence="3 4">RN1</strain>
    </source>
</reference>
<protein>
    <submittedName>
        <fullName evidence="3">Uncharacterized protein</fullName>
    </submittedName>
</protein>
<evidence type="ECO:0000256" key="2">
    <source>
        <dbReference type="SAM" id="Phobius"/>
    </source>
</evidence>
<feature type="region of interest" description="Disordered" evidence="1">
    <location>
        <begin position="1"/>
        <end position="25"/>
    </location>
</feature>
<sequence>MDEDFEPPEVAYSEERPLTSNLPDDVTTPMGQVDAYGAFARGLGRDTLIKIMIAAFVLILIAVTIGAISS</sequence>
<accession>R4YXI5</accession>
<name>R4YXI5_9ACTN</name>
<evidence type="ECO:0000313" key="3">
    <source>
        <dbReference type="EMBL" id="CCM62938.1"/>
    </source>
</evidence>
<keyword evidence="2" id="KW-0812">Transmembrane</keyword>
<feature type="transmembrane region" description="Helical" evidence="2">
    <location>
        <begin position="48"/>
        <end position="68"/>
    </location>
</feature>